<evidence type="ECO:0000256" key="4">
    <source>
        <dbReference type="ARBA" id="ARBA00022475"/>
    </source>
</evidence>
<dbReference type="Pfam" id="PF07690">
    <property type="entry name" value="MFS_1"/>
    <property type="match status" value="1"/>
</dbReference>
<keyword evidence="5 8" id="KW-0812">Transmembrane</keyword>
<dbReference type="InterPro" id="IPR004638">
    <property type="entry name" value="EmrB-like"/>
</dbReference>
<evidence type="ECO:0000256" key="3">
    <source>
        <dbReference type="ARBA" id="ARBA00022448"/>
    </source>
</evidence>
<keyword evidence="3" id="KW-0813">Transport</keyword>
<dbReference type="SUPFAM" id="SSF103473">
    <property type="entry name" value="MFS general substrate transporter"/>
    <property type="match status" value="1"/>
</dbReference>
<sequence>MDKHDERYMWLCLSVIVVGTFMAILDSSIVNVAIPKMMTIFGAAETQIQWVLTGYMLTMSIVIPLTGYLTDRFGGKNIYVFALVVFTIGSALCGLATSTNTMIAARVVQAIGGGMIMPVGMTMLFQTVPLEKRGVALGFWGIAAMAAPAIGPTLSGYIVQYMDWRLIFTINIPVGIIGVTLAILLLKDSPKHYGKKFDIWGAVTSALGLYALLLGLDKVSENGWMSPYTITLLAIALFSLTAFVFIELNHPEPLLDLRVTKNFPFTLSLIINTVTTIAMFGAIFLMPIYMQSLRGYSAMQSGMMMLPQAIITGIMMPISGKLFDRYGAKWLTIIGLTIVTGCTFMLSRLTLDTPYNTVMLIMAVRGFGNGLAMMPMQTEGMNSVPQHMTARATALNTTLRQVSGSLGIAILTTILQSRQAFHNGIFAQSLNTSSPAFTKAQALIQGAVTVKGISPTAGQGLLFMQIYGSVVKSATVTAMNDTFIVATGICVVGVLIAFLIKKKSPKIDTIYEEQVSMEM</sequence>
<name>A0A6V8SI84_9CLOT</name>
<feature type="transmembrane region" description="Helical" evidence="8">
    <location>
        <begin position="228"/>
        <end position="248"/>
    </location>
</feature>
<keyword evidence="7 8" id="KW-0472">Membrane</keyword>
<keyword evidence="4" id="KW-1003">Cell membrane</keyword>
<dbReference type="Gene3D" id="1.20.1250.20">
    <property type="entry name" value="MFS general substrate transporter like domains"/>
    <property type="match status" value="1"/>
</dbReference>
<protein>
    <submittedName>
        <fullName evidence="10">Multidrug export protein EmrB</fullName>
    </submittedName>
</protein>
<evidence type="ECO:0000256" key="5">
    <source>
        <dbReference type="ARBA" id="ARBA00022692"/>
    </source>
</evidence>
<dbReference type="Gene3D" id="1.20.1720.10">
    <property type="entry name" value="Multidrug resistance protein D"/>
    <property type="match status" value="1"/>
</dbReference>
<organism evidence="10 11">
    <name type="scientific">Clostridium fungisolvens</name>
    <dbReference type="NCBI Taxonomy" id="1604897"/>
    <lineage>
        <taxon>Bacteria</taxon>
        <taxon>Bacillati</taxon>
        <taxon>Bacillota</taxon>
        <taxon>Clostridia</taxon>
        <taxon>Eubacteriales</taxon>
        <taxon>Clostridiaceae</taxon>
        <taxon>Clostridium</taxon>
    </lineage>
</organism>
<evidence type="ECO:0000313" key="11">
    <source>
        <dbReference type="Proteomes" id="UP000580568"/>
    </source>
</evidence>
<feature type="transmembrane region" description="Helical" evidence="8">
    <location>
        <begin position="77"/>
        <end position="97"/>
    </location>
</feature>
<feature type="transmembrane region" description="Helical" evidence="8">
    <location>
        <begin position="197"/>
        <end position="216"/>
    </location>
</feature>
<accession>A0A6V8SI84</accession>
<feature type="transmembrane region" description="Helical" evidence="8">
    <location>
        <begin position="269"/>
        <end position="290"/>
    </location>
</feature>
<dbReference type="RefSeq" id="WP_183277668.1">
    <property type="nucleotide sequence ID" value="NZ_BLZR01000001.1"/>
</dbReference>
<dbReference type="CDD" id="cd17503">
    <property type="entry name" value="MFS_LmrB_MDR_like"/>
    <property type="match status" value="1"/>
</dbReference>
<feature type="transmembrane region" description="Helical" evidence="8">
    <location>
        <begin position="482"/>
        <end position="500"/>
    </location>
</feature>
<dbReference type="Proteomes" id="UP000580568">
    <property type="component" value="Unassembled WGS sequence"/>
</dbReference>
<evidence type="ECO:0000256" key="8">
    <source>
        <dbReference type="SAM" id="Phobius"/>
    </source>
</evidence>
<feature type="transmembrane region" description="Helical" evidence="8">
    <location>
        <begin position="103"/>
        <end position="125"/>
    </location>
</feature>
<evidence type="ECO:0000256" key="1">
    <source>
        <dbReference type="ARBA" id="ARBA00004651"/>
    </source>
</evidence>
<dbReference type="GO" id="GO:0022857">
    <property type="term" value="F:transmembrane transporter activity"/>
    <property type="evidence" value="ECO:0007669"/>
    <property type="project" value="InterPro"/>
</dbReference>
<comment type="caution">
    <text evidence="10">The sequence shown here is derived from an EMBL/GenBank/DDBJ whole genome shotgun (WGS) entry which is preliminary data.</text>
</comment>
<feature type="transmembrane region" description="Helical" evidence="8">
    <location>
        <begin position="164"/>
        <end position="185"/>
    </location>
</feature>
<keyword evidence="11" id="KW-1185">Reference proteome</keyword>
<feature type="transmembrane region" description="Helical" evidence="8">
    <location>
        <begin position="330"/>
        <end position="351"/>
    </location>
</feature>
<evidence type="ECO:0000259" key="9">
    <source>
        <dbReference type="PROSITE" id="PS50850"/>
    </source>
</evidence>
<feature type="transmembrane region" description="Helical" evidence="8">
    <location>
        <begin position="50"/>
        <end position="70"/>
    </location>
</feature>
<dbReference type="InterPro" id="IPR020846">
    <property type="entry name" value="MFS_dom"/>
</dbReference>
<dbReference type="InterPro" id="IPR011701">
    <property type="entry name" value="MFS"/>
</dbReference>
<dbReference type="PANTHER" id="PTHR42718">
    <property type="entry name" value="MAJOR FACILITATOR SUPERFAMILY MULTIDRUG TRANSPORTER MFSC"/>
    <property type="match status" value="1"/>
</dbReference>
<comment type="subcellular location">
    <subcellularLocation>
        <location evidence="1">Cell membrane</location>
        <topology evidence="1">Multi-pass membrane protein</topology>
    </subcellularLocation>
</comment>
<dbReference type="GO" id="GO:0005886">
    <property type="term" value="C:plasma membrane"/>
    <property type="evidence" value="ECO:0007669"/>
    <property type="project" value="UniProtKB-SubCell"/>
</dbReference>
<evidence type="ECO:0000313" key="10">
    <source>
        <dbReference type="EMBL" id="GFP76225.1"/>
    </source>
</evidence>
<dbReference type="AlphaFoldDB" id="A0A6V8SI84"/>
<feature type="domain" description="Major facilitator superfamily (MFS) profile" evidence="9">
    <location>
        <begin position="12"/>
        <end position="505"/>
    </location>
</feature>
<dbReference type="PROSITE" id="PS50850">
    <property type="entry name" value="MFS"/>
    <property type="match status" value="1"/>
</dbReference>
<dbReference type="InterPro" id="IPR036259">
    <property type="entry name" value="MFS_trans_sf"/>
</dbReference>
<comment type="similarity">
    <text evidence="2">Belongs to the major facilitator superfamily. EmrB family.</text>
</comment>
<keyword evidence="6 8" id="KW-1133">Transmembrane helix</keyword>
<evidence type="ECO:0000256" key="2">
    <source>
        <dbReference type="ARBA" id="ARBA00008537"/>
    </source>
</evidence>
<dbReference type="EMBL" id="BLZR01000001">
    <property type="protein sequence ID" value="GFP76225.1"/>
    <property type="molecule type" value="Genomic_DNA"/>
</dbReference>
<dbReference type="NCBIfam" id="TIGR00711">
    <property type="entry name" value="efflux_EmrB"/>
    <property type="match status" value="1"/>
</dbReference>
<evidence type="ECO:0000256" key="6">
    <source>
        <dbReference type="ARBA" id="ARBA00022989"/>
    </source>
</evidence>
<proteinExistence type="inferred from homology"/>
<feature type="transmembrane region" description="Helical" evidence="8">
    <location>
        <begin position="137"/>
        <end position="158"/>
    </location>
</feature>
<feature type="transmembrane region" description="Helical" evidence="8">
    <location>
        <begin position="296"/>
        <end position="318"/>
    </location>
</feature>
<feature type="transmembrane region" description="Helical" evidence="8">
    <location>
        <begin position="7"/>
        <end position="30"/>
    </location>
</feature>
<dbReference type="PANTHER" id="PTHR42718:SF9">
    <property type="entry name" value="MAJOR FACILITATOR SUPERFAMILY MULTIDRUG TRANSPORTER MFSC"/>
    <property type="match status" value="1"/>
</dbReference>
<evidence type="ECO:0000256" key="7">
    <source>
        <dbReference type="ARBA" id="ARBA00023136"/>
    </source>
</evidence>
<reference evidence="10 11" key="1">
    <citation type="submission" date="2020-07" db="EMBL/GenBank/DDBJ databases">
        <title>A new beta-1,3-glucan-decomposing anaerobic bacterium isolated from anoxic soil subjected to biological soil disinfestation.</title>
        <authorList>
            <person name="Ueki A."/>
            <person name="Tonouchi A."/>
        </authorList>
    </citation>
    <scope>NUCLEOTIDE SEQUENCE [LARGE SCALE GENOMIC DNA]</scope>
    <source>
        <strain evidence="10 11">TW1</strain>
    </source>
</reference>
<gene>
    <name evidence="10" type="ORF">bsdtw1_02326</name>
</gene>